<keyword evidence="5 12" id="KW-0997">Cell inner membrane</keyword>
<dbReference type="Proteomes" id="UP000029640">
    <property type="component" value="Unassembled WGS sequence"/>
</dbReference>
<feature type="transmembrane region" description="Helical" evidence="12">
    <location>
        <begin position="143"/>
        <end position="161"/>
    </location>
</feature>
<dbReference type="RefSeq" id="WP_035517968.1">
    <property type="nucleotide sequence ID" value="NZ_KN234795.1"/>
</dbReference>
<dbReference type="FunFam" id="1.10.357.140:FF:000002">
    <property type="entry name" value="4-hydroxybenzoate octaprenyltransferase"/>
    <property type="match status" value="1"/>
</dbReference>
<dbReference type="InterPro" id="IPR006370">
    <property type="entry name" value="HB_polyprenyltransferase-like"/>
</dbReference>
<dbReference type="HAMAP" id="MF_01635">
    <property type="entry name" value="UbiA"/>
    <property type="match status" value="1"/>
</dbReference>
<evidence type="ECO:0000256" key="8">
    <source>
        <dbReference type="ARBA" id="ARBA00022692"/>
    </source>
</evidence>
<dbReference type="EMBL" id="AUVB01000066">
    <property type="protein sequence ID" value="KGE03156.1"/>
    <property type="molecule type" value="Genomic_DNA"/>
</dbReference>
<keyword evidence="4 12" id="KW-1003">Cell membrane</keyword>
<dbReference type="CDD" id="cd13959">
    <property type="entry name" value="PT_UbiA_COQ2"/>
    <property type="match status" value="1"/>
</dbReference>
<dbReference type="STRING" id="1265313.HRUBRA_02253"/>
<feature type="transmembrane region" description="Helical" evidence="12">
    <location>
        <begin position="93"/>
        <end position="113"/>
    </location>
</feature>
<feature type="transmembrane region" description="Helical" evidence="12">
    <location>
        <begin position="119"/>
        <end position="136"/>
    </location>
</feature>
<accession>A0A095XU26</accession>
<evidence type="ECO:0000256" key="7">
    <source>
        <dbReference type="ARBA" id="ARBA00022688"/>
    </source>
</evidence>
<dbReference type="PROSITE" id="PS00943">
    <property type="entry name" value="UBIA"/>
    <property type="match status" value="1"/>
</dbReference>
<comment type="function">
    <text evidence="12">Catalyzes the prenylation of para-hydroxybenzoate (PHB) with an all-trans polyprenyl group. Mediates the second step in the final reaction sequence of ubiquinone-8 (UQ-8) biosynthesis, which is the condensation of the polyisoprenoid side chain with PHB, generating the first membrane-bound Q intermediate 3-octaprenyl-4-hydroxybenzoate.</text>
</comment>
<evidence type="ECO:0000256" key="1">
    <source>
        <dbReference type="ARBA" id="ARBA00001946"/>
    </source>
</evidence>
<evidence type="ECO:0000256" key="6">
    <source>
        <dbReference type="ARBA" id="ARBA00022679"/>
    </source>
</evidence>
<dbReference type="InterPro" id="IPR000537">
    <property type="entry name" value="UbiA_prenyltransferase"/>
</dbReference>
<dbReference type="eggNOG" id="COG0382">
    <property type="taxonomic scope" value="Bacteria"/>
</dbReference>
<dbReference type="OrthoDB" id="9782418at2"/>
<comment type="subcellular location">
    <subcellularLocation>
        <location evidence="12">Cell inner membrane</location>
        <topology evidence="12">Multi-pass membrane protein</topology>
    </subcellularLocation>
    <subcellularLocation>
        <location evidence="2">Membrane</location>
        <topology evidence="2">Multi-pass membrane protein</topology>
    </subcellularLocation>
</comment>
<keyword evidence="7 12" id="KW-0831">Ubiquinone biosynthesis</keyword>
<proteinExistence type="inferred from homology"/>
<dbReference type="GO" id="GO:0008412">
    <property type="term" value="F:4-hydroxybenzoate polyprenyltransferase activity"/>
    <property type="evidence" value="ECO:0007669"/>
    <property type="project" value="UniProtKB-UniRule"/>
</dbReference>
<evidence type="ECO:0000256" key="3">
    <source>
        <dbReference type="ARBA" id="ARBA00005985"/>
    </source>
</evidence>
<name>A0A095XU26_9GAMM</name>
<dbReference type="FunFam" id="1.20.120.1780:FF:000001">
    <property type="entry name" value="4-hydroxybenzoate octaprenyltransferase"/>
    <property type="match status" value="1"/>
</dbReference>
<evidence type="ECO:0000256" key="4">
    <source>
        <dbReference type="ARBA" id="ARBA00022475"/>
    </source>
</evidence>
<comment type="catalytic activity">
    <reaction evidence="12">
        <text>all-trans-octaprenyl diphosphate + 4-hydroxybenzoate = 4-hydroxy-3-(all-trans-octaprenyl)benzoate + diphosphate</text>
        <dbReference type="Rhea" id="RHEA:27782"/>
        <dbReference type="ChEBI" id="CHEBI:1617"/>
        <dbReference type="ChEBI" id="CHEBI:17879"/>
        <dbReference type="ChEBI" id="CHEBI:33019"/>
        <dbReference type="ChEBI" id="CHEBI:57711"/>
        <dbReference type="EC" id="2.5.1.39"/>
    </reaction>
</comment>
<dbReference type="GO" id="GO:0006744">
    <property type="term" value="P:ubiquinone biosynthetic process"/>
    <property type="evidence" value="ECO:0007669"/>
    <property type="project" value="UniProtKB-UniRule"/>
</dbReference>
<dbReference type="AlphaFoldDB" id="A0A095XU26"/>
<reference evidence="14 15" key="1">
    <citation type="journal article" date="2014" name="Genome Announc.">
        <title>Genome Sequence of Gammaproteobacterial Pseudohaliea rubra Type Strain DSM 19751, Isolated from Coastal Seawater of the Mediterranean Sea.</title>
        <authorList>
            <person name="Spring S."/>
            <person name="Fiebig A."/>
            <person name="Riedel T."/>
            <person name="Goker M."/>
            <person name="Klenk H.P."/>
        </authorList>
    </citation>
    <scope>NUCLEOTIDE SEQUENCE [LARGE SCALE GENOMIC DNA]</scope>
    <source>
        <strain evidence="14 15">DSM 19751</strain>
    </source>
</reference>
<feature type="transmembrane region" description="Helical" evidence="12">
    <location>
        <begin position="25"/>
        <end position="42"/>
    </location>
</feature>
<keyword evidence="10 12" id="KW-1133">Transmembrane helix</keyword>
<evidence type="ECO:0000256" key="13">
    <source>
        <dbReference type="NCBIfam" id="TIGR01474"/>
    </source>
</evidence>
<dbReference type="Gene3D" id="1.10.357.140">
    <property type="entry name" value="UbiA prenyltransferase"/>
    <property type="match status" value="1"/>
</dbReference>
<keyword evidence="6 12" id="KW-0808">Transferase</keyword>
<dbReference type="InterPro" id="IPR030470">
    <property type="entry name" value="UbiA_prenylTrfase_CS"/>
</dbReference>
<dbReference type="InterPro" id="IPR039653">
    <property type="entry name" value="Prenyltransferase"/>
</dbReference>
<keyword evidence="15" id="KW-1185">Reference proteome</keyword>
<evidence type="ECO:0000313" key="14">
    <source>
        <dbReference type="EMBL" id="KGE03156.1"/>
    </source>
</evidence>
<keyword evidence="11 12" id="KW-0472">Membrane</keyword>
<feature type="transmembrane region" description="Helical" evidence="12">
    <location>
        <begin position="277"/>
        <end position="295"/>
    </location>
</feature>
<keyword evidence="8 12" id="KW-0812">Transmembrane</keyword>
<sequence length="296" mass="32638">MTTLSQPSPDKATALLQLIRWDRPIGTLLLLWPTLWALWIAAEGLPDFDLLVIFSIGTFLMRSAGCIINDLADRNFDGGVTRTRERPLVTGRVSVNEAVALFCTLCLLAFGLVLLTNRLTVMLSVPALLLASTYPFMKRYTHFPQIVLGLAFSCAIPMAFAAQRGELPPALWLLFTANVLWTVVYDTKYAMVDRRDDLQVGIKSTAVLFGDADRYVIAMLQVLCLAALYLAGERFGLGLYYSASLLVTAGLFGYHLYLIRHQDEAACFHAFLHNRWVGLAVFLGIAADFALPALGG</sequence>
<dbReference type="InterPro" id="IPR044878">
    <property type="entry name" value="UbiA_sf"/>
</dbReference>
<feature type="transmembrane region" description="Helical" evidence="12">
    <location>
        <begin position="48"/>
        <end position="72"/>
    </location>
</feature>
<feature type="transmembrane region" description="Helical" evidence="12">
    <location>
        <begin position="238"/>
        <end position="257"/>
    </location>
</feature>
<dbReference type="HOGENOM" id="CLU_034879_1_0_6"/>
<dbReference type="NCBIfam" id="TIGR01474">
    <property type="entry name" value="ubiA_proteo"/>
    <property type="match status" value="1"/>
</dbReference>
<evidence type="ECO:0000256" key="11">
    <source>
        <dbReference type="ARBA" id="ARBA00023136"/>
    </source>
</evidence>
<organism evidence="14 15">
    <name type="scientific">Pseudohaliea rubra DSM 19751</name>
    <dbReference type="NCBI Taxonomy" id="1265313"/>
    <lineage>
        <taxon>Bacteria</taxon>
        <taxon>Pseudomonadati</taxon>
        <taxon>Pseudomonadota</taxon>
        <taxon>Gammaproteobacteria</taxon>
        <taxon>Cellvibrionales</taxon>
        <taxon>Halieaceae</taxon>
        <taxon>Pseudohaliea</taxon>
    </lineage>
</organism>
<evidence type="ECO:0000256" key="10">
    <source>
        <dbReference type="ARBA" id="ARBA00022989"/>
    </source>
</evidence>
<comment type="caution">
    <text evidence="14">The sequence shown here is derived from an EMBL/GenBank/DDBJ whole genome shotgun (WGS) entry which is preliminary data.</text>
</comment>
<dbReference type="EC" id="2.5.1.39" evidence="12 13"/>
<comment type="similarity">
    <text evidence="3 12">Belongs to the UbiA prenyltransferase family.</text>
</comment>
<feature type="transmembrane region" description="Helical" evidence="12">
    <location>
        <begin position="167"/>
        <end position="185"/>
    </location>
</feature>
<dbReference type="PANTHER" id="PTHR11048:SF28">
    <property type="entry name" value="4-HYDROXYBENZOATE POLYPRENYLTRANSFERASE, MITOCHONDRIAL"/>
    <property type="match status" value="1"/>
</dbReference>
<dbReference type="Pfam" id="PF01040">
    <property type="entry name" value="UbiA"/>
    <property type="match status" value="1"/>
</dbReference>
<protein>
    <recommendedName>
        <fullName evidence="12 13">4-hydroxybenzoate octaprenyltransferase</fullName>
        <ecNumber evidence="12 13">2.5.1.39</ecNumber>
    </recommendedName>
    <alternativeName>
        <fullName evidence="12">4-HB polyprenyltransferase</fullName>
    </alternativeName>
</protein>
<comment type="cofactor">
    <cofactor evidence="1 12">
        <name>Mg(2+)</name>
        <dbReference type="ChEBI" id="CHEBI:18420"/>
    </cofactor>
</comment>
<evidence type="ECO:0000256" key="5">
    <source>
        <dbReference type="ARBA" id="ARBA00022519"/>
    </source>
</evidence>
<feature type="transmembrane region" description="Helical" evidence="12">
    <location>
        <begin position="215"/>
        <end position="232"/>
    </location>
</feature>
<evidence type="ECO:0000256" key="2">
    <source>
        <dbReference type="ARBA" id="ARBA00004141"/>
    </source>
</evidence>
<evidence type="ECO:0000313" key="15">
    <source>
        <dbReference type="Proteomes" id="UP000029640"/>
    </source>
</evidence>
<dbReference type="GO" id="GO:0005886">
    <property type="term" value="C:plasma membrane"/>
    <property type="evidence" value="ECO:0007669"/>
    <property type="project" value="UniProtKB-SubCell"/>
</dbReference>
<dbReference type="UniPathway" id="UPA00232"/>
<dbReference type="PATRIC" id="fig|1265313.6.peg.2224"/>
<dbReference type="Gene3D" id="1.20.120.1780">
    <property type="entry name" value="UbiA prenyltransferase"/>
    <property type="match status" value="1"/>
</dbReference>
<dbReference type="PANTHER" id="PTHR11048">
    <property type="entry name" value="PRENYLTRANSFERASES"/>
    <property type="match status" value="1"/>
</dbReference>
<gene>
    <name evidence="12" type="primary">ubiA</name>
    <name evidence="14" type="ORF">HRUBRA_02253</name>
</gene>
<evidence type="ECO:0000256" key="12">
    <source>
        <dbReference type="HAMAP-Rule" id="MF_01635"/>
    </source>
</evidence>
<keyword evidence="9 12" id="KW-0460">Magnesium</keyword>
<comment type="pathway">
    <text evidence="12">Cofactor biosynthesis; ubiquinone biosynthesis.</text>
</comment>
<evidence type="ECO:0000256" key="9">
    <source>
        <dbReference type="ARBA" id="ARBA00022842"/>
    </source>
</evidence>